<feature type="transmembrane region" description="Helical" evidence="1">
    <location>
        <begin position="53"/>
        <end position="71"/>
    </location>
</feature>
<comment type="caution">
    <text evidence="2">The sequence shown here is derived from an EMBL/GenBank/DDBJ whole genome shotgun (WGS) entry which is preliminary data.</text>
</comment>
<gene>
    <name evidence="2" type="ORF">GOQ27_09980</name>
</gene>
<evidence type="ECO:0000313" key="3">
    <source>
        <dbReference type="Proteomes" id="UP000724672"/>
    </source>
</evidence>
<dbReference type="EMBL" id="WSFT01000037">
    <property type="protein sequence ID" value="MBS4538794.1"/>
    <property type="molecule type" value="Genomic_DNA"/>
</dbReference>
<keyword evidence="1" id="KW-1133">Transmembrane helix</keyword>
<keyword evidence="3" id="KW-1185">Reference proteome</keyword>
<feature type="transmembrane region" description="Helical" evidence="1">
    <location>
        <begin position="7"/>
        <end position="23"/>
    </location>
</feature>
<proteinExistence type="predicted"/>
<protein>
    <submittedName>
        <fullName evidence="2">Tryptophan transporter</fullName>
    </submittedName>
</protein>
<name>A0A942Z969_9FIRM</name>
<dbReference type="RefSeq" id="WP_203366717.1">
    <property type="nucleotide sequence ID" value="NZ_WSFT01000037.1"/>
</dbReference>
<dbReference type="AlphaFoldDB" id="A0A942Z969"/>
<evidence type="ECO:0000313" key="2">
    <source>
        <dbReference type="EMBL" id="MBS4538794.1"/>
    </source>
</evidence>
<evidence type="ECO:0000256" key="1">
    <source>
        <dbReference type="SAM" id="Phobius"/>
    </source>
</evidence>
<dbReference type="Gene3D" id="1.10.1760.20">
    <property type="match status" value="1"/>
</dbReference>
<dbReference type="InterPro" id="IPR031360">
    <property type="entry name" value="TrpP"/>
</dbReference>
<reference evidence="2" key="1">
    <citation type="submission" date="2019-12" db="EMBL/GenBank/DDBJ databases">
        <title>Clostridiaceae gen. nov. sp. nov., isolated from sediment in Xinjiang, China.</title>
        <authorList>
            <person name="Zhang R."/>
        </authorList>
    </citation>
    <scope>NUCLEOTIDE SEQUENCE</scope>
    <source>
        <strain evidence="2">D2Q-11</strain>
    </source>
</reference>
<keyword evidence="1" id="KW-0812">Transmembrane</keyword>
<dbReference type="Pfam" id="PF17099">
    <property type="entry name" value="TrpP"/>
    <property type="match status" value="1"/>
</dbReference>
<feature type="transmembrane region" description="Helical" evidence="1">
    <location>
        <begin position="135"/>
        <end position="160"/>
    </location>
</feature>
<dbReference type="Proteomes" id="UP000724672">
    <property type="component" value="Unassembled WGS sequence"/>
</dbReference>
<sequence length="174" mass="18870">MDLRKNILTALLLAIGFIMHQVVPGALGSMKFDFMLSFMFVALIINKDFKSTLLTALLGGIITAMTTTFPGGQIANIIDKIVTSLVVYGLIMIYSKAKFNVITIGIISFIGTMVSGTVFLAVALFMVGLPAPFNLLFATIVIPTSITNIFITVVVHNVVIKVVKITRIKFIDIV</sequence>
<feature type="transmembrane region" description="Helical" evidence="1">
    <location>
        <begin position="101"/>
        <end position="129"/>
    </location>
</feature>
<keyword evidence="1" id="KW-0472">Membrane</keyword>
<organism evidence="2 3">
    <name type="scientific">Anaeromonas frigoriresistens</name>
    <dbReference type="NCBI Taxonomy" id="2683708"/>
    <lineage>
        <taxon>Bacteria</taxon>
        <taxon>Bacillati</taxon>
        <taxon>Bacillota</taxon>
        <taxon>Tissierellia</taxon>
        <taxon>Tissierellales</taxon>
        <taxon>Thermohalobacteraceae</taxon>
        <taxon>Anaeromonas</taxon>
    </lineage>
</organism>
<accession>A0A942Z969</accession>